<keyword evidence="6 8" id="KW-0472">Membrane</keyword>
<feature type="transmembrane region" description="Helical" evidence="8">
    <location>
        <begin position="15"/>
        <end position="34"/>
    </location>
</feature>
<comment type="subcellular location">
    <subcellularLocation>
        <location evidence="1">Cell membrane</location>
        <topology evidence="1">Multi-pass membrane protein</topology>
    </subcellularLocation>
</comment>
<evidence type="ECO:0000256" key="6">
    <source>
        <dbReference type="ARBA" id="ARBA00023136"/>
    </source>
</evidence>
<dbReference type="GO" id="GO:0005886">
    <property type="term" value="C:plasma membrane"/>
    <property type="evidence" value="ECO:0007669"/>
    <property type="project" value="UniProtKB-SubCell"/>
</dbReference>
<keyword evidence="2" id="KW-1003">Cell membrane</keyword>
<evidence type="ECO:0000256" key="5">
    <source>
        <dbReference type="ARBA" id="ARBA00022989"/>
    </source>
</evidence>
<dbReference type="GO" id="GO:0044038">
    <property type="term" value="P:cell wall macromolecule biosynthetic process"/>
    <property type="evidence" value="ECO:0007669"/>
    <property type="project" value="TreeGrafter"/>
</dbReference>
<dbReference type="PANTHER" id="PTHR22926">
    <property type="entry name" value="PHOSPHO-N-ACETYLMURAMOYL-PENTAPEPTIDE-TRANSFERASE"/>
    <property type="match status" value="1"/>
</dbReference>
<feature type="transmembrane region" description="Helical" evidence="8">
    <location>
        <begin position="136"/>
        <end position="155"/>
    </location>
</feature>
<dbReference type="GO" id="GO:0071555">
    <property type="term" value="P:cell wall organization"/>
    <property type="evidence" value="ECO:0007669"/>
    <property type="project" value="TreeGrafter"/>
</dbReference>
<dbReference type="AlphaFoldDB" id="A0A932GQW0"/>
<dbReference type="PANTHER" id="PTHR22926:SF3">
    <property type="entry name" value="UNDECAPRENYL-PHOSPHATE ALPHA-N-ACETYLGLUCOSAMINYL 1-PHOSPHATE TRANSFERASE"/>
    <property type="match status" value="1"/>
</dbReference>
<evidence type="ECO:0000256" key="3">
    <source>
        <dbReference type="ARBA" id="ARBA00022679"/>
    </source>
</evidence>
<evidence type="ECO:0000256" key="4">
    <source>
        <dbReference type="ARBA" id="ARBA00022692"/>
    </source>
</evidence>
<dbReference type="Pfam" id="PF00953">
    <property type="entry name" value="Glycos_transf_4"/>
    <property type="match status" value="1"/>
</dbReference>
<feature type="binding site" evidence="7">
    <location>
        <position position="59"/>
    </location>
    <ligand>
        <name>Mg(2+)</name>
        <dbReference type="ChEBI" id="CHEBI:18420"/>
    </ligand>
</feature>
<evidence type="ECO:0000313" key="10">
    <source>
        <dbReference type="Proteomes" id="UP000741360"/>
    </source>
</evidence>
<proteinExistence type="predicted"/>
<keyword evidence="3 9" id="KW-0808">Transferase</keyword>
<evidence type="ECO:0000256" key="7">
    <source>
        <dbReference type="PIRSR" id="PIRSR600715-1"/>
    </source>
</evidence>
<feature type="transmembrane region" description="Helical" evidence="8">
    <location>
        <begin position="83"/>
        <end position="105"/>
    </location>
</feature>
<accession>A0A932GQW0</accession>
<dbReference type="EMBL" id="JACPSX010000184">
    <property type="protein sequence ID" value="MBI3015320.1"/>
    <property type="molecule type" value="Genomic_DNA"/>
</dbReference>
<keyword evidence="7" id="KW-0479">Metal-binding</keyword>
<dbReference type="GO" id="GO:0016780">
    <property type="term" value="F:phosphotransferase activity, for other substituted phosphate groups"/>
    <property type="evidence" value="ECO:0007669"/>
    <property type="project" value="InterPro"/>
</dbReference>
<evidence type="ECO:0000256" key="8">
    <source>
        <dbReference type="SAM" id="Phobius"/>
    </source>
</evidence>
<keyword evidence="5 8" id="KW-1133">Transmembrane helix</keyword>
<sequence>FFFAILASGQGNTPALVLAMAVLGTTLGFLPYNLPISDFGFRISDLPQGKARAAIFMGDSGSLFLGFALASIAILFTDRPYDLVAFIAPLIVISIPILDTALAILRRLIHVEGPFSGDRQHLYDLLAGTGLGNGRAVLMIYLTSLMLGTLSLVMIRLTPVSVALLATGIVTILCLVAIRLGAVRHPASRLPGG</sequence>
<dbReference type="Proteomes" id="UP000741360">
    <property type="component" value="Unassembled WGS sequence"/>
</dbReference>
<dbReference type="GO" id="GO:0046872">
    <property type="term" value="F:metal ion binding"/>
    <property type="evidence" value="ECO:0007669"/>
    <property type="project" value="UniProtKB-KW"/>
</dbReference>
<feature type="non-terminal residue" evidence="9">
    <location>
        <position position="1"/>
    </location>
</feature>
<name>A0A932GQW0_UNCTE</name>
<gene>
    <name evidence="9" type="ORF">HYY65_09740</name>
</gene>
<feature type="transmembrane region" description="Helical" evidence="8">
    <location>
        <begin position="55"/>
        <end position="77"/>
    </location>
</feature>
<dbReference type="CDD" id="cd06853">
    <property type="entry name" value="GT_WecA_like"/>
    <property type="match status" value="1"/>
</dbReference>
<reference evidence="9" key="1">
    <citation type="submission" date="2020-07" db="EMBL/GenBank/DDBJ databases">
        <title>Huge and variable diversity of episymbiotic CPR bacteria and DPANN archaea in groundwater ecosystems.</title>
        <authorList>
            <person name="He C.Y."/>
            <person name="Keren R."/>
            <person name="Whittaker M."/>
            <person name="Farag I.F."/>
            <person name="Doudna J."/>
            <person name="Cate J.H.D."/>
            <person name="Banfield J.F."/>
        </authorList>
    </citation>
    <scope>NUCLEOTIDE SEQUENCE</scope>
    <source>
        <strain evidence="9">NC_groundwater_717_Ag_S-0.2um_59_8</strain>
    </source>
</reference>
<keyword evidence="7" id="KW-0460">Magnesium</keyword>
<comment type="cofactor">
    <cofactor evidence="7">
        <name>Mg(2+)</name>
        <dbReference type="ChEBI" id="CHEBI:18420"/>
    </cofactor>
</comment>
<feature type="transmembrane region" description="Helical" evidence="8">
    <location>
        <begin position="161"/>
        <end position="182"/>
    </location>
</feature>
<evidence type="ECO:0000256" key="1">
    <source>
        <dbReference type="ARBA" id="ARBA00004651"/>
    </source>
</evidence>
<dbReference type="InterPro" id="IPR000715">
    <property type="entry name" value="Glycosyl_transferase_4"/>
</dbReference>
<organism evidence="9 10">
    <name type="scientific">Tectimicrobiota bacterium</name>
    <dbReference type="NCBI Taxonomy" id="2528274"/>
    <lineage>
        <taxon>Bacteria</taxon>
        <taxon>Pseudomonadati</taxon>
        <taxon>Nitrospinota/Tectimicrobiota group</taxon>
        <taxon>Candidatus Tectimicrobiota</taxon>
    </lineage>
</organism>
<evidence type="ECO:0000313" key="9">
    <source>
        <dbReference type="EMBL" id="MBI3015320.1"/>
    </source>
</evidence>
<dbReference type="GO" id="GO:0009103">
    <property type="term" value="P:lipopolysaccharide biosynthetic process"/>
    <property type="evidence" value="ECO:0007669"/>
    <property type="project" value="TreeGrafter"/>
</dbReference>
<evidence type="ECO:0000256" key="2">
    <source>
        <dbReference type="ARBA" id="ARBA00022475"/>
    </source>
</evidence>
<comment type="caution">
    <text evidence="9">The sequence shown here is derived from an EMBL/GenBank/DDBJ whole genome shotgun (WGS) entry which is preliminary data.</text>
</comment>
<protein>
    <submittedName>
        <fullName evidence="9">Undecaprenyl/decaprenyl-phosphate alpha-N-acetylglucosaminyl 1-phosphate transferase</fullName>
    </submittedName>
</protein>
<keyword evidence="4 8" id="KW-0812">Transmembrane</keyword>